<accession>A0A1L7AC61</accession>
<feature type="compositionally biased region" description="Pro residues" evidence="1">
    <location>
        <begin position="49"/>
        <end position="60"/>
    </location>
</feature>
<name>A0A1L7AC61_9PROT</name>
<dbReference type="Proteomes" id="UP000185494">
    <property type="component" value="Chromosome 1"/>
</dbReference>
<gene>
    <name evidence="2" type="ORF">RGI145_03670</name>
</gene>
<reference evidence="2 3" key="1">
    <citation type="submission" date="2016-05" db="EMBL/GenBank/DDBJ databases">
        <title>Complete Genome and Methylome Analysis of Psychrotrophic Bacterial Isolates from Antarctic Lake Untersee.</title>
        <authorList>
            <person name="Fomenkov A."/>
            <person name="Akimov V.N."/>
            <person name="Vasilyeva L.V."/>
            <person name="Andersen D."/>
            <person name="Vincze T."/>
            <person name="Roberts R.J."/>
        </authorList>
    </citation>
    <scope>NUCLEOTIDE SEQUENCE [LARGE SCALE GENOMIC DNA]</scope>
    <source>
        <strain evidence="2 3">U14-5</strain>
    </source>
</reference>
<dbReference type="EMBL" id="CP015583">
    <property type="protein sequence ID" value="APT56341.1"/>
    <property type="molecule type" value="Genomic_DNA"/>
</dbReference>
<dbReference type="AlphaFoldDB" id="A0A1L7AC61"/>
<evidence type="ECO:0000313" key="2">
    <source>
        <dbReference type="EMBL" id="APT56341.1"/>
    </source>
</evidence>
<protein>
    <submittedName>
        <fullName evidence="2">Uncharacterized protein</fullName>
    </submittedName>
</protein>
<feature type="compositionally biased region" description="Low complexity" evidence="1">
    <location>
        <begin position="36"/>
        <end position="48"/>
    </location>
</feature>
<evidence type="ECO:0000313" key="3">
    <source>
        <dbReference type="Proteomes" id="UP000185494"/>
    </source>
</evidence>
<proteinExistence type="predicted"/>
<sequence length="320" mass="34288">MHKMVRSRHLPPSPTRLLRLTWSVMASSFPTRDPRGGNPDNDPGGDPQRPAPGPTGPGRPGPGRMGKDGPFQPGAGRSGGKPGTVRCAVCGTESRQPRAAAPPPEQAPDLDLRPGEPLRSTMRFWLQQCPHCGYAAPDITRAHPAVAQAVAAAPFRALVNETAHPPLARRFLGWAHVLEESGALHAAAEATLQAAWVADDEGLPELSRAWRLEAVALWRSGPPLAPEQAVRVVDALRRAGAWQDAAHACRLAIAAATETTDEVLALETRLIAAEDGGRHTLASALPPPARRPHITQNGPSTAIDRTTGWWSRMRRFFSGR</sequence>
<feature type="region of interest" description="Disordered" evidence="1">
    <location>
        <begin position="28"/>
        <end position="116"/>
    </location>
</feature>
<evidence type="ECO:0000256" key="1">
    <source>
        <dbReference type="SAM" id="MobiDB-lite"/>
    </source>
</evidence>
<dbReference type="KEGG" id="rgi:RGI145_03670"/>
<organism evidence="2 3">
    <name type="scientific">Roseomonas gilardii</name>
    <dbReference type="NCBI Taxonomy" id="257708"/>
    <lineage>
        <taxon>Bacteria</taxon>
        <taxon>Pseudomonadati</taxon>
        <taxon>Pseudomonadota</taxon>
        <taxon>Alphaproteobacteria</taxon>
        <taxon>Acetobacterales</taxon>
        <taxon>Roseomonadaceae</taxon>
        <taxon>Roseomonas</taxon>
    </lineage>
</organism>